<proteinExistence type="predicted"/>
<feature type="transmembrane region" description="Helical" evidence="1">
    <location>
        <begin position="21"/>
        <end position="42"/>
    </location>
</feature>
<keyword evidence="1" id="KW-0812">Transmembrane</keyword>
<dbReference type="EMBL" id="UZAU01000388">
    <property type="status" value="NOT_ANNOTATED_CDS"/>
    <property type="molecule type" value="Genomic_DNA"/>
</dbReference>
<keyword evidence="1" id="KW-0472">Membrane</keyword>
<reference evidence="2" key="2">
    <citation type="submission" date="2021-03" db="UniProtKB">
        <authorList>
            <consortium name="EnsemblPlants"/>
        </authorList>
    </citation>
    <scope>IDENTIFICATION</scope>
</reference>
<evidence type="ECO:0000313" key="3">
    <source>
        <dbReference type="Proteomes" id="UP000596661"/>
    </source>
</evidence>
<keyword evidence="1" id="KW-1133">Transmembrane helix</keyword>
<evidence type="ECO:0000313" key="2">
    <source>
        <dbReference type="EnsemblPlants" id="cds.novel_model_3479_5bd9a17a"/>
    </source>
</evidence>
<name>A0A803R047_CANSA</name>
<protein>
    <submittedName>
        <fullName evidence="2">Uncharacterized protein</fullName>
    </submittedName>
</protein>
<dbReference type="Gramene" id="novel_model_3479_5bd9a17a">
    <property type="protein sequence ID" value="cds.novel_model_3479_5bd9a17a"/>
    <property type="gene ID" value="novel_gene_1850_5bd9a17a"/>
</dbReference>
<keyword evidence="3" id="KW-1185">Reference proteome</keyword>
<evidence type="ECO:0000256" key="1">
    <source>
        <dbReference type="SAM" id="Phobius"/>
    </source>
</evidence>
<organism evidence="2 3">
    <name type="scientific">Cannabis sativa</name>
    <name type="common">Hemp</name>
    <name type="synonym">Marijuana</name>
    <dbReference type="NCBI Taxonomy" id="3483"/>
    <lineage>
        <taxon>Eukaryota</taxon>
        <taxon>Viridiplantae</taxon>
        <taxon>Streptophyta</taxon>
        <taxon>Embryophyta</taxon>
        <taxon>Tracheophyta</taxon>
        <taxon>Spermatophyta</taxon>
        <taxon>Magnoliopsida</taxon>
        <taxon>eudicotyledons</taxon>
        <taxon>Gunneridae</taxon>
        <taxon>Pentapetalae</taxon>
        <taxon>rosids</taxon>
        <taxon>fabids</taxon>
        <taxon>Rosales</taxon>
        <taxon>Cannabaceae</taxon>
        <taxon>Cannabis</taxon>
    </lineage>
</organism>
<dbReference type="EnsemblPlants" id="novel_model_3479_5bd9a17a">
    <property type="protein sequence ID" value="cds.novel_model_3479_5bd9a17a"/>
    <property type="gene ID" value="novel_gene_1850_5bd9a17a"/>
</dbReference>
<sequence>MIFLGFSTCSMDFRQTFSGSWLEISFWVLHSICTVSFCLSFLSLWFKYSIVSVCFWYYCFGVFGGSQ</sequence>
<dbReference type="AlphaFoldDB" id="A0A803R047"/>
<feature type="transmembrane region" description="Helical" evidence="1">
    <location>
        <begin position="48"/>
        <end position="66"/>
    </location>
</feature>
<reference evidence="2" key="1">
    <citation type="submission" date="2018-11" db="EMBL/GenBank/DDBJ databases">
        <authorList>
            <person name="Grassa J C."/>
        </authorList>
    </citation>
    <scope>NUCLEOTIDE SEQUENCE [LARGE SCALE GENOMIC DNA]</scope>
</reference>
<dbReference type="Proteomes" id="UP000596661">
    <property type="component" value="Chromosome 4"/>
</dbReference>
<accession>A0A803R047</accession>